<keyword evidence="1" id="KW-0812">Transmembrane</keyword>
<keyword evidence="1" id="KW-1133">Transmembrane helix</keyword>
<sequence>MPFAHSGKRITPYIWLLLAVLIPLLSVYGRSLQRVVKTAMPAGGLALFFVTLSLLLLAALTAWFRAQGRSGQIWHLAWLIPLFLLLPLTLPLVEERLHFVVFGGFGFFSMLLFSPPVAVLVSLAASGLDEALQWALPDRVGDWRDVGFNVIASLGGATAAFFGGRK</sequence>
<feature type="transmembrane region" description="Helical" evidence="1">
    <location>
        <begin position="76"/>
        <end position="93"/>
    </location>
</feature>
<name>A0A831RWQ5_9GAMM</name>
<evidence type="ECO:0000313" key="3">
    <source>
        <dbReference type="EMBL" id="HEC05743.1"/>
    </source>
</evidence>
<accession>A0A831RWQ5</accession>
<evidence type="ECO:0000259" key="2">
    <source>
        <dbReference type="Pfam" id="PF04892"/>
    </source>
</evidence>
<gene>
    <name evidence="3" type="ORF">ENJ12_02750</name>
</gene>
<reference evidence="3" key="1">
    <citation type="journal article" date="2020" name="mSystems">
        <title>Genome- and Community-Level Interaction Insights into Carbon Utilization and Element Cycling Functions of Hydrothermarchaeota in Hydrothermal Sediment.</title>
        <authorList>
            <person name="Zhou Z."/>
            <person name="Liu Y."/>
            <person name="Xu W."/>
            <person name="Pan J."/>
            <person name="Luo Z.H."/>
            <person name="Li M."/>
        </authorList>
    </citation>
    <scope>NUCLEOTIDE SEQUENCE [LARGE SCALE GENOMIC DNA]</scope>
    <source>
        <strain evidence="3">HyVt-458</strain>
    </source>
</reference>
<feature type="transmembrane region" description="Helical" evidence="1">
    <location>
        <begin position="45"/>
        <end position="64"/>
    </location>
</feature>
<dbReference type="EMBL" id="DRLF01000105">
    <property type="protein sequence ID" value="HEC05743.1"/>
    <property type="molecule type" value="Genomic_DNA"/>
</dbReference>
<dbReference type="Pfam" id="PF04892">
    <property type="entry name" value="VanZ"/>
    <property type="match status" value="1"/>
</dbReference>
<evidence type="ECO:0000256" key="1">
    <source>
        <dbReference type="SAM" id="Phobius"/>
    </source>
</evidence>
<protein>
    <submittedName>
        <fullName evidence="3">VanZ family protein</fullName>
    </submittedName>
</protein>
<dbReference type="Proteomes" id="UP000886339">
    <property type="component" value="Unassembled WGS sequence"/>
</dbReference>
<organism evidence="3">
    <name type="scientific">Thiolapillus brandeum</name>
    <dbReference type="NCBI Taxonomy" id="1076588"/>
    <lineage>
        <taxon>Bacteria</taxon>
        <taxon>Pseudomonadati</taxon>
        <taxon>Pseudomonadota</taxon>
        <taxon>Gammaproteobacteria</taxon>
        <taxon>Chromatiales</taxon>
        <taxon>Sedimenticolaceae</taxon>
        <taxon>Thiolapillus</taxon>
    </lineage>
</organism>
<proteinExistence type="predicted"/>
<feature type="domain" description="VanZ-like" evidence="2">
    <location>
        <begin position="58"/>
        <end position="159"/>
    </location>
</feature>
<comment type="caution">
    <text evidence="3">The sequence shown here is derived from an EMBL/GenBank/DDBJ whole genome shotgun (WGS) entry which is preliminary data.</text>
</comment>
<dbReference type="AlphaFoldDB" id="A0A831RWQ5"/>
<keyword evidence="1" id="KW-0472">Membrane</keyword>
<feature type="transmembrane region" description="Helical" evidence="1">
    <location>
        <begin position="146"/>
        <end position="164"/>
    </location>
</feature>
<feature type="transmembrane region" description="Helical" evidence="1">
    <location>
        <begin position="99"/>
        <end position="125"/>
    </location>
</feature>
<dbReference type="InterPro" id="IPR006976">
    <property type="entry name" value="VanZ-like"/>
</dbReference>